<sequence length="67" mass="7321">MVRGQSNGYFEGEDLVAGGDEVAQFERRLRTSSSSISPPRMNGVPRARYCAPPPSVQRDLDQTGLLP</sequence>
<accession>A0AAD3XUH4</accession>
<feature type="region of interest" description="Disordered" evidence="1">
    <location>
        <begin position="27"/>
        <end position="67"/>
    </location>
</feature>
<evidence type="ECO:0000256" key="1">
    <source>
        <dbReference type="SAM" id="MobiDB-lite"/>
    </source>
</evidence>
<gene>
    <name evidence="2" type="ORF">Nepgr_018612</name>
</gene>
<comment type="caution">
    <text evidence="2">The sequence shown here is derived from an EMBL/GenBank/DDBJ whole genome shotgun (WGS) entry which is preliminary data.</text>
</comment>
<keyword evidence="3" id="KW-1185">Reference proteome</keyword>
<name>A0AAD3XUH4_NEPGR</name>
<organism evidence="2 3">
    <name type="scientific">Nepenthes gracilis</name>
    <name type="common">Slender pitcher plant</name>
    <dbReference type="NCBI Taxonomy" id="150966"/>
    <lineage>
        <taxon>Eukaryota</taxon>
        <taxon>Viridiplantae</taxon>
        <taxon>Streptophyta</taxon>
        <taxon>Embryophyta</taxon>
        <taxon>Tracheophyta</taxon>
        <taxon>Spermatophyta</taxon>
        <taxon>Magnoliopsida</taxon>
        <taxon>eudicotyledons</taxon>
        <taxon>Gunneridae</taxon>
        <taxon>Pentapetalae</taxon>
        <taxon>Caryophyllales</taxon>
        <taxon>Nepenthaceae</taxon>
        <taxon>Nepenthes</taxon>
    </lineage>
</organism>
<dbReference type="AlphaFoldDB" id="A0AAD3XUH4"/>
<dbReference type="Proteomes" id="UP001279734">
    <property type="component" value="Unassembled WGS sequence"/>
</dbReference>
<evidence type="ECO:0000313" key="2">
    <source>
        <dbReference type="EMBL" id="GMH16771.1"/>
    </source>
</evidence>
<reference evidence="2" key="1">
    <citation type="submission" date="2023-05" db="EMBL/GenBank/DDBJ databases">
        <title>Nepenthes gracilis genome sequencing.</title>
        <authorList>
            <person name="Fukushima K."/>
        </authorList>
    </citation>
    <scope>NUCLEOTIDE SEQUENCE</scope>
    <source>
        <strain evidence="2">SING2019-196</strain>
    </source>
</reference>
<proteinExistence type="predicted"/>
<dbReference type="EMBL" id="BSYO01000017">
    <property type="protein sequence ID" value="GMH16771.1"/>
    <property type="molecule type" value="Genomic_DNA"/>
</dbReference>
<protein>
    <submittedName>
        <fullName evidence="2">Uncharacterized protein</fullName>
    </submittedName>
</protein>
<evidence type="ECO:0000313" key="3">
    <source>
        <dbReference type="Proteomes" id="UP001279734"/>
    </source>
</evidence>